<dbReference type="GO" id="GO:0016746">
    <property type="term" value="F:acyltransferase activity"/>
    <property type="evidence" value="ECO:0007669"/>
    <property type="project" value="InterPro"/>
</dbReference>
<sequence>MTTRRECGCTAARIRAWARQDGISIADRGSVPWRVHELYHEAHDIDLPGRPQAGPGSRTAVAWRRAGLASLVALTTSGVVALPAAADEIPLVEVTGAPLVHHFDLGVPGDAVTGRWQIAATSTDPVPYDGVLTTYGPVSPSLARALHVQYGQLDGDGRVRAWFDAGTLADPVSLGDALPDVGPVGAGTPVTVPVRVRLPDPQHVTGEAGDLLEVEAVFTVSYLGQGQVAAGDQQDLGLAATGVPTWVVAVAAAALAAGLLARRRNGPVGGVPTP</sequence>
<keyword evidence="4" id="KW-1185">Reference proteome</keyword>
<dbReference type="AlphaFoldDB" id="A0A3M2J8S3"/>
<dbReference type="Pfam" id="PF23359">
    <property type="entry name" value="Lsr2_DNA-bd"/>
    <property type="match status" value="1"/>
</dbReference>
<dbReference type="RefSeq" id="WP_122149482.1">
    <property type="nucleotide sequence ID" value="NZ_RFFI01000054.1"/>
</dbReference>
<dbReference type="Gene3D" id="4.10.320.10">
    <property type="entry name" value="E3-binding domain"/>
    <property type="match status" value="1"/>
</dbReference>
<dbReference type="Proteomes" id="UP000269289">
    <property type="component" value="Unassembled WGS sequence"/>
</dbReference>
<comment type="caution">
    <text evidence="3">The sequence shown here is derived from an EMBL/GenBank/DDBJ whole genome shotgun (WGS) entry which is preliminary data.</text>
</comment>
<dbReference type="OrthoDB" id="5146840at2"/>
<proteinExistence type="predicted"/>
<feature type="domain" description="Lsr2 DNA-binding" evidence="2">
    <location>
        <begin position="11"/>
        <end position="42"/>
    </location>
</feature>
<dbReference type="GO" id="GO:0003677">
    <property type="term" value="F:DNA binding"/>
    <property type="evidence" value="ECO:0007669"/>
    <property type="project" value="UniProtKB-KW"/>
</dbReference>
<organism evidence="3 4">
    <name type="scientific">Cellulomonas triticagri</name>
    <dbReference type="NCBI Taxonomy" id="2483352"/>
    <lineage>
        <taxon>Bacteria</taxon>
        <taxon>Bacillati</taxon>
        <taxon>Actinomycetota</taxon>
        <taxon>Actinomycetes</taxon>
        <taxon>Micrococcales</taxon>
        <taxon>Cellulomonadaceae</taxon>
        <taxon>Cellulomonas</taxon>
    </lineage>
</organism>
<accession>A0A3M2J8S3</accession>
<evidence type="ECO:0000259" key="2">
    <source>
        <dbReference type="Pfam" id="PF23359"/>
    </source>
</evidence>
<dbReference type="InterPro" id="IPR055370">
    <property type="entry name" value="Lsr2_DNA-bd"/>
</dbReference>
<evidence type="ECO:0000313" key="4">
    <source>
        <dbReference type="Proteomes" id="UP000269289"/>
    </source>
</evidence>
<protein>
    <recommendedName>
        <fullName evidence="2">Lsr2 DNA-binding domain-containing protein</fullName>
    </recommendedName>
</protein>
<dbReference type="EMBL" id="RFFI01000054">
    <property type="protein sequence ID" value="RMI09294.1"/>
    <property type="molecule type" value="Genomic_DNA"/>
</dbReference>
<keyword evidence="1" id="KW-0238">DNA-binding</keyword>
<evidence type="ECO:0000256" key="1">
    <source>
        <dbReference type="ARBA" id="ARBA00023125"/>
    </source>
</evidence>
<gene>
    <name evidence="3" type="ORF">EBM89_11050</name>
</gene>
<evidence type="ECO:0000313" key="3">
    <source>
        <dbReference type="EMBL" id="RMI09294.1"/>
    </source>
</evidence>
<name>A0A3M2J8S3_9CELL</name>
<reference evidence="3 4" key="1">
    <citation type="submission" date="2018-10" db="EMBL/GenBank/DDBJ databases">
        <title>Isolation, diversity and antifungal activity of actinobacteria from wheat.</title>
        <authorList>
            <person name="Han C."/>
        </authorList>
    </citation>
    <scope>NUCLEOTIDE SEQUENCE [LARGE SCALE GENOMIC DNA]</scope>
    <source>
        <strain evidence="3 4">NEAU-YY56</strain>
    </source>
</reference>
<dbReference type="InterPro" id="IPR036625">
    <property type="entry name" value="E3-bd_dom_sf"/>
</dbReference>